<dbReference type="AlphaFoldDB" id="A0A3S4ZXN9"/>
<evidence type="ECO:0000313" key="3">
    <source>
        <dbReference type="Proteomes" id="UP000784294"/>
    </source>
</evidence>
<feature type="compositionally biased region" description="Basic and acidic residues" evidence="1">
    <location>
        <begin position="31"/>
        <end position="44"/>
    </location>
</feature>
<feature type="region of interest" description="Disordered" evidence="1">
    <location>
        <begin position="23"/>
        <end position="65"/>
    </location>
</feature>
<keyword evidence="3" id="KW-1185">Reference proteome</keyword>
<dbReference type="Proteomes" id="UP000784294">
    <property type="component" value="Unassembled WGS sequence"/>
</dbReference>
<proteinExistence type="predicted"/>
<accession>A0A3S4ZXN9</accession>
<name>A0A3S4ZXN9_9PLAT</name>
<evidence type="ECO:0000256" key="1">
    <source>
        <dbReference type="SAM" id="MobiDB-lite"/>
    </source>
</evidence>
<dbReference type="EMBL" id="CAAALY010006961">
    <property type="protein sequence ID" value="VEL09682.1"/>
    <property type="molecule type" value="Genomic_DNA"/>
</dbReference>
<reference evidence="2" key="1">
    <citation type="submission" date="2018-11" db="EMBL/GenBank/DDBJ databases">
        <authorList>
            <consortium name="Pathogen Informatics"/>
        </authorList>
    </citation>
    <scope>NUCLEOTIDE SEQUENCE</scope>
</reference>
<comment type="caution">
    <text evidence="2">The sequence shown here is derived from an EMBL/GenBank/DDBJ whole genome shotgun (WGS) entry which is preliminary data.</text>
</comment>
<protein>
    <submittedName>
        <fullName evidence="2">Uncharacterized protein</fullName>
    </submittedName>
</protein>
<sequence length="91" mass="10243">MRPKRCTVHKSNVTQSKDMVYPAQVCGPSSRGDRPTRDWHEAPRALRPSSLVGVRARSSAETANRQTQLGYGRLLCNLPMRLVIQDDSQHN</sequence>
<evidence type="ECO:0000313" key="2">
    <source>
        <dbReference type="EMBL" id="VEL09682.1"/>
    </source>
</evidence>
<organism evidence="2 3">
    <name type="scientific">Protopolystoma xenopodis</name>
    <dbReference type="NCBI Taxonomy" id="117903"/>
    <lineage>
        <taxon>Eukaryota</taxon>
        <taxon>Metazoa</taxon>
        <taxon>Spiralia</taxon>
        <taxon>Lophotrochozoa</taxon>
        <taxon>Platyhelminthes</taxon>
        <taxon>Monogenea</taxon>
        <taxon>Polyopisthocotylea</taxon>
        <taxon>Polystomatidea</taxon>
        <taxon>Polystomatidae</taxon>
        <taxon>Protopolystoma</taxon>
    </lineage>
</organism>
<gene>
    <name evidence="2" type="ORF">PXEA_LOCUS3122</name>
</gene>